<name>A0A0A9F8W0_ARUDO</name>
<proteinExistence type="predicted"/>
<dbReference type="EMBL" id="GBRH01189109">
    <property type="protein sequence ID" value="JAE08787.1"/>
    <property type="molecule type" value="Transcribed_RNA"/>
</dbReference>
<feature type="compositionally biased region" description="Low complexity" evidence="1">
    <location>
        <begin position="16"/>
        <end position="28"/>
    </location>
</feature>
<dbReference type="AlphaFoldDB" id="A0A0A9F8W0"/>
<reference evidence="2" key="1">
    <citation type="submission" date="2014-09" db="EMBL/GenBank/DDBJ databases">
        <authorList>
            <person name="Magalhaes I.L.F."/>
            <person name="Oliveira U."/>
            <person name="Santos F.R."/>
            <person name="Vidigal T.H.D.A."/>
            <person name="Brescovit A.D."/>
            <person name="Santos A.J."/>
        </authorList>
    </citation>
    <scope>NUCLEOTIDE SEQUENCE</scope>
    <source>
        <tissue evidence="2">Shoot tissue taken approximately 20 cm above the soil surface</tissue>
    </source>
</reference>
<accession>A0A0A9F8W0</accession>
<reference evidence="2" key="2">
    <citation type="journal article" date="2015" name="Data Brief">
        <title>Shoot transcriptome of the giant reed, Arundo donax.</title>
        <authorList>
            <person name="Barrero R.A."/>
            <person name="Guerrero F.D."/>
            <person name="Moolhuijzen P."/>
            <person name="Goolsby J.A."/>
            <person name="Tidwell J."/>
            <person name="Bellgard S.E."/>
            <person name="Bellgard M.I."/>
        </authorList>
    </citation>
    <scope>NUCLEOTIDE SEQUENCE</scope>
    <source>
        <tissue evidence="2">Shoot tissue taken approximately 20 cm above the soil surface</tissue>
    </source>
</reference>
<sequence>METSATDSTAVTTPQSAASTRSGTSRTSSGHRRAAALRCSGRGHCCCCHHPWSRRSAGGEGSRAARLGRPRSGGHRSMDTRLPPMGPPSSTCWIVSFPPPRARCASASVGRSLWESERVLPKRLETCCVVWLV</sequence>
<evidence type="ECO:0000313" key="2">
    <source>
        <dbReference type="EMBL" id="JAE08787.1"/>
    </source>
</evidence>
<feature type="compositionally biased region" description="Polar residues" evidence="1">
    <location>
        <begin position="1"/>
        <end position="15"/>
    </location>
</feature>
<evidence type="ECO:0000256" key="1">
    <source>
        <dbReference type="SAM" id="MobiDB-lite"/>
    </source>
</evidence>
<feature type="region of interest" description="Disordered" evidence="1">
    <location>
        <begin position="54"/>
        <end position="87"/>
    </location>
</feature>
<feature type="region of interest" description="Disordered" evidence="1">
    <location>
        <begin position="1"/>
        <end position="33"/>
    </location>
</feature>
<protein>
    <submittedName>
        <fullName evidence="2">Uncharacterized protein</fullName>
    </submittedName>
</protein>
<organism evidence="2">
    <name type="scientific">Arundo donax</name>
    <name type="common">Giant reed</name>
    <name type="synonym">Donax arundinaceus</name>
    <dbReference type="NCBI Taxonomy" id="35708"/>
    <lineage>
        <taxon>Eukaryota</taxon>
        <taxon>Viridiplantae</taxon>
        <taxon>Streptophyta</taxon>
        <taxon>Embryophyta</taxon>
        <taxon>Tracheophyta</taxon>
        <taxon>Spermatophyta</taxon>
        <taxon>Magnoliopsida</taxon>
        <taxon>Liliopsida</taxon>
        <taxon>Poales</taxon>
        <taxon>Poaceae</taxon>
        <taxon>PACMAD clade</taxon>
        <taxon>Arundinoideae</taxon>
        <taxon>Arundineae</taxon>
        <taxon>Arundo</taxon>
    </lineage>
</organism>